<sequence length="527" mass="58982">MENKTIRPLVLTILDGWGLGENNNDNAIYLAETPVMDRLQKDFPYTELSASGLDVGLPYDQVGNSEVGHTSIGGGRIILQDLVKITQSIENKSFYKNAILNQLCYKVQKNQSQVHIIGLCSNGGVHSHIEHALALIDLINQHNIENICVHFIADGRDTESKCAIKFINIIQDKLHNIGSGKICSISGRYYAMDRDCRWSRTEAFYKILTEDTPIDPQEPAQIIKSFYEQDISDEFIIPTRINAGKIQENDGIILFNFRPDRMRQLCQVFCKEGFKGFPIKTIHNLNICSFTQYDSSLQIPVAFKATSKVNFLGEIIAKNQLKQLRIAETEKYAHVTYFFNGGIEEPFDGEDRELISSPQVATYDESPMMSASQITQSVIHALSKNIYSLIVINYANPDMVGHTGNLSSTIEAVKCIDNEINHITEAVNKVQGTMIITADHGNAECMIDNNKQICKAHTNNLVPFILVDQHLDTKNKVQSAITLRHDGSLGDIAPTIIDLLKLKKPEEMTGKSLIIKSVTKNKNIVQL</sequence>
<evidence type="ECO:0000256" key="5">
    <source>
        <dbReference type="ARBA" id="ARBA00023211"/>
    </source>
</evidence>
<dbReference type="SUPFAM" id="SSF53649">
    <property type="entry name" value="Alkaline phosphatase-like"/>
    <property type="match status" value="1"/>
</dbReference>
<feature type="binding site" evidence="7 10">
    <location>
        <position position="439"/>
    </location>
    <ligand>
        <name>Mn(2+)</name>
        <dbReference type="ChEBI" id="CHEBI:29035"/>
        <label>2</label>
    </ligand>
</feature>
<dbReference type="UniPathway" id="UPA00109">
    <property type="reaction ID" value="UER00186"/>
</dbReference>
<dbReference type="Gene3D" id="3.40.720.10">
    <property type="entry name" value="Alkaline Phosphatase, subunit A"/>
    <property type="match status" value="1"/>
</dbReference>
<feature type="domain" description="Metalloenzyme" evidence="11">
    <location>
        <begin position="8"/>
        <end position="504"/>
    </location>
</feature>
<dbReference type="InterPro" id="IPR005995">
    <property type="entry name" value="Pgm_bpd_ind"/>
</dbReference>
<evidence type="ECO:0000256" key="3">
    <source>
        <dbReference type="ARBA" id="ARBA00022723"/>
    </source>
</evidence>
<feature type="binding site" evidence="7 9">
    <location>
        <position position="194"/>
    </location>
    <ligand>
        <name>substrate</name>
    </ligand>
</feature>
<feature type="binding site" evidence="7 9">
    <location>
        <position position="188"/>
    </location>
    <ligand>
        <name>substrate</name>
    </ligand>
</feature>
<comment type="similarity">
    <text evidence="2 7">Belongs to the BPG-independent phosphoglycerate mutase family.</text>
</comment>
<dbReference type="PANTHER" id="PTHR31637">
    <property type="entry name" value="2,3-BISPHOSPHOGLYCERATE-INDEPENDENT PHOSPHOGLYCERATE MUTASE"/>
    <property type="match status" value="1"/>
</dbReference>
<keyword evidence="6 7" id="KW-0413">Isomerase</keyword>
<dbReference type="CDD" id="cd16010">
    <property type="entry name" value="iPGM"/>
    <property type="match status" value="1"/>
</dbReference>
<feature type="binding site" evidence="7 10">
    <location>
        <position position="457"/>
    </location>
    <ligand>
        <name>Mn(2+)</name>
        <dbReference type="ChEBI" id="CHEBI:29035"/>
        <label>1</label>
    </ligand>
</feature>
<dbReference type="InterPro" id="IPR036646">
    <property type="entry name" value="PGAM_B_sf"/>
</dbReference>
<dbReference type="Pfam" id="PF01676">
    <property type="entry name" value="Metalloenzyme"/>
    <property type="match status" value="1"/>
</dbReference>
<dbReference type="EMBL" id="LT622874">
    <property type="protein sequence ID" value="SCW23544.1"/>
    <property type="molecule type" value="Genomic_DNA"/>
</dbReference>
<evidence type="ECO:0000256" key="4">
    <source>
        <dbReference type="ARBA" id="ARBA00023152"/>
    </source>
</evidence>
<evidence type="ECO:0000256" key="2">
    <source>
        <dbReference type="ARBA" id="ARBA00008819"/>
    </source>
</evidence>
<dbReference type="Pfam" id="PF06415">
    <property type="entry name" value="iPGM_N"/>
    <property type="match status" value="1"/>
</dbReference>
<feature type="binding site" evidence="7 10">
    <location>
        <position position="440"/>
    </location>
    <ligand>
        <name>Mn(2+)</name>
        <dbReference type="ChEBI" id="CHEBI:29035"/>
        <label>2</label>
    </ligand>
</feature>
<feature type="binding site" evidence="7 10">
    <location>
        <position position="402"/>
    </location>
    <ligand>
        <name>Mn(2+)</name>
        <dbReference type="ChEBI" id="CHEBI:29035"/>
        <label>1</label>
    </ligand>
</feature>
<dbReference type="RefSeq" id="YP_009315089.1">
    <property type="nucleotide sequence ID" value="NC_031665.1"/>
</dbReference>
<dbReference type="PIRSF" id="PIRSF001492">
    <property type="entry name" value="IPGAM"/>
    <property type="match status" value="1"/>
</dbReference>
<comment type="function">
    <text evidence="7">Catalyzes the interconversion of 2-phosphoglycerate and 3-phosphoglycerate.</text>
</comment>
<feature type="binding site" evidence="7 9">
    <location>
        <position position="126"/>
    </location>
    <ligand>
        <name>substrate</name>
    </ligand>
</feature>
<feature type="domain" description="BPG-independent PGAM N-terminal" evidence="12">
    <location>
        <begin position="85"/>
        <end position="294"/>
    </location>
</feature>
<feature type="binding site" evidence="7 9">
    <location>
        <begin position="156"/>
        <end position="157"/>
    </location>
    <ligand>
        <name>substrate</name>
    </ligand>
</feature>
<keyword evidence="3 7" id="KW-0479">Metal-binding</keyword>
<keyword evidence="13" id="KW-0934">Plastid</keyword>
<keyword evidence="13" id="KW-0150">Chloroplast</keyword>
<dbReference type="Gene3D" id="3.40.1450.10">
    <property type="entry name" value="BPG-independent phosphoglycerate mutase, domain B"/>
    <property type="match status" value="1"/>
</dbReference>
<evidence type="ECO:0000256" key="10">
    <source>
        <dbReference type="PIRSR" id="PIRSR001492-3"/>
    </source>
</evidence>
<dbReference type="PANTHER" id="PTHR31637:SF0">
    <property type="entry name" value="2,3-BISPHOSPHOGLYCERATE-INDEPENDENT PHOSPHOGLYCERATE MUTASE"/>
    <property type="match status" value="1"/>
</dbReference>
<feature type="binding site" evidence="7 10">
    <location>
        <position position="65"/>
    </location>
    <ligand>
        <name>Mn(2+)</name>
        <dbReference type="ChEBI" id="CHEBI:29035"/>
        <label>2</label>
    </ligand>
</feature>
<dbReference type="GO" id="GO:0009507">
    <property type="term" value="C:chloroplast"/>
    <property type="evidence" value="ECO:0007669"/>
    <property type="project" value="UniProtKB-SubCell"/>
</dbReference>
<dbReference type="GO" id="GO:0005829">
    <property type="term" value="C:cytosol"/>
    <property type="evidence" value="ECO:0007669"/>
    <property type="project" value="TreeGrafter"/>
</dbReference>
<dbReference type="GO" id="GO:0030145">
    <property type="term" value="F:manganese ion binding"/>
    <property type="evidence" value="ECO:0007669"/>
    <property type="project" value="UniProtKB-UniRule"/>
</dbReference>
<evidence type="ECO:0000256" key="9">
    <source>
        <dbReference type="PIRSR" id="PIRSR001492-2"/>
    </source>
</evidence>
<comment type="pathway">
    <text evidence="1 7">Carbohydrate degradation; glycolysis; pyruvate from D-glyceraldehyde 3-phosphate: step 3/5.</text>
</comment>
<evidence type="ECO:0000313" key="13">
    <source>
        <dbReference type="EMBL" id="SCW23544.1"/>
    </source>
</evidence>
<dbReference type="GO" id="GO:0006007">
    <property type="term" value="P:glucose catabolic process"/>
    <property type="evidence" value="ECO:0007669"/>
    <property type="project" value="InterPro"/>
</dbReference>
<evidence type="ECO:0000259" key="12">
    <source>
        <dbReference type="Pfam" id="PF06415"/>
    </source>
</evidence>
<keyword evidence="5 7" id="KW-0464">Manganese</keyword>
<dbReference type="InterPro" id="IPR006124">
    <property type="entry name" value="Metalloenzyme"/>
</dbReference>
<accession>A0A1G4NY55</accession>
<keyword evidence="4 7" id="KW-0324">Glycolysis</keyword>
<comment type="subcellular location">
    <subcellularLocation>
        <location evidence="7">Plastid</location>
        <location evidence="7">Chloroplast</location>
    </subcellularLocation>
</comment>
<dbReference type="InterPro" id="IPR017850">
    <property type="entry name" value="Alkaline_phosphatase_core_sf"/>
</dbReference>
<dbReference type="EC" id="5.4.2.12" evidence="7"/>
<gene>
    <name evidence="13" type="primary">pgmA</name>
    <name evidence="7" type="synonym">gpmI</name>
    <name evidence="13" type="ORF">J0604_61</name>
</gene>
<organism evidence="13">
    <name type="scientific">Titanophycus setchellii</name>
    <dbReference type="NCBI Taxonomy" id="940129"/>
    <lineage>
        <taxon>Eukaryota</taxon>
        <taxon>Rhodophyta</taxon>
        <taxon>Florideophyceae</taxon>
        <taxon>Nemaliophycidae</taxon>
        <taxon>Nemaliales</taxon>
        <taxon>Liagoraceae</taxon>
        <taxon>Titanophycus</taxon>
    </lineage>
</organism>
<evidence type="ECO:0000256" key="1">
    <source>
        <dbReference type="ARBA" id="ARBA00004798"/>
    </source>
</evidence>
<geneLocation type="chloroplast" evidence="13"/>
<protein>
    <recommendedName>
        <fullName evidence="7">2,3-bisphosphoglycerate-independent phosphoglycerate mutase</fullName>
        <shortName evidence="7">BPG-independent PGAM</shortName>
        <shortName evidence="7">Phosphoglyceromutase</shortName>
        <shortName evidence="7">iPGM</shortName>
        <ecNumber evidence="7">5.4.2.12</ecNumber>
    </recommendedName>
</protein>
<feature type="active site" description="Phosphoserine intermediate" evidence="7 8">
    <location>
        <position position="65"/>
    </location>
</feature>
<dbReference type="SUPFAM" id="SSF64158">
    <property type="entry name" value="2,3-Bisphosphoglycerate-independent phosphoglycerate mutase, substrate-binding domain"/>
    <property type="match status" value="1"/>
</dbReference>
<dbReference type="NCBIfam" id="TIGR01307">
    <property type="entry name" value="pgm_bpd_ind"/>
    <property type="match status" value="1"/>
</dbReference>
<feature type="binding site" evidence="7 10">
    <location>
        <position position="398"/>
    </location>
    <ligand>
        <name>Mn(2+)</name>
        <dbReference type="ChEBI" id="CHEBI:29035"/>
        <label>1</label>
    </ligand>
</feature>
<proteinExistence type="inferred from homology"/>
<dbReference type="FunFam" id="3.40.1450.10:FF:000002">
    <property type="entry name" value="2,3-bisphosphoglycerate-independent phosphoglycerate mutase"/>
    <property type="match status" value="1"/>
</dbReference>
<comment type="cofactor">
    <cofactor evidence="7">
        <name>Mn(2+)</name>
        <dbReference type="ChEBI" id="CHEBI:29035"/>
    </cofactor>
    <text evidence="7">Binds 2 manganese ions per subunit.</text>
</comment>
<evidence type="ECO:0000256" key="6">
    <source>
        <dbReference type="ARBA" id="ARBA00023235"/>
    </source>
</evidence>
<evidence type="ECO:0000256" key="8">
    <source>
        <dbReference type="PIRSR" id="PIRSR001492-1"/>
    </source>
</evidence>
<evidence type="ECO:0000259" key="11">
    <source>
        <dbReference type="Pfam" id="PF01676"/>
    </source>
</evidence>
<dbReference type="GeneID" id="29999679"/>
<dbReference type="HAMAP" id="MF_01038">
    <property type="entry name" value="GpmI"/>
    <property type="match status" value="1"/>
</dbReference>
<dbReference type="InterPro" id="IPR011258">
    <property type="entry name" value="BPG-indep_PGM_N"/>
</dbReference>
<dbReference type="AlphaFoldDB" id="A0A1G4NY55"/>
<reference evidence="13" key="2">
    <citation type="submission" date="2016-10" db="EMBL/GenBank/DDBJ databases">
        <authorList>
            <person name="de Groot N.N."/>
        </authorList>
    </citation>
    <scope>NUCLEOTIDE SEQUENCE</scope>
    <source>
        <strain evidence="13">J.0604</strain>
    </source>
</reference>
<comment type="catalytic activity">
    <reaction evidence="7">
        <text>(2R)-2-phosphoglycerate = (2R)-3-phosphoglycerate</text>
        <dbReference type="Rhea" id="RHEA:15901"/>
        <dbReference type="ChEBI" id="CHEBI:58272"/>
        <dbReference type="ChEBI" id="CHEBI:58289"/>
        <dbReference type="EC" id="5.4.2.12"/>
    </reaction>
</comment>
<name>A0A1G4NY55_9FLOR</name>
<feature type="binding site" evidence="7 9">
    <location>
        <position position="331"/>
    </location>
    <ligand>
        <name>substrate</name>
    </ligand>
</feature>
<evidence type="ECO:0000256" key="7">
    <source>
        <dbReference type="HAMAP-Rule" id="MF_01038"/>
    </source>
</evidence>
<feature type="binding site" evidence="7 9">
    <location>
        <begin position="258"/>
        <end position="261"/>
    </location>
    <ligand>
        <name>substrate</name>
    </ligand>
</feature>
<reference evidence="13" key="1">
    <citation type="submission" date="2016-10" db="EMBL/GenBank/DDBJ databases">
        <title>Chloroplast genomes as a tool to resolve red algal phylogenies: a case study in the Nemaliales.</title>
        <authorList>
            <person name="Costa J.F."/>
            <person name="Lin S.M."/>
            <person name="Macaya E.C."/>
            <person name="Fernandez-Garcia C."/>
            <person name="Verbruggen H."/>
        </authorList>
    </citation>
    <scope>NUCLEOTIDE SEQUENCE</scope>
    <source>
        <strain evidence="13">J.0604</strain>
    </source>
</reference>
<dbReference type="GO" id="GO:0004619">
    <property type="term" value="F:phosphoglycerate mutase activity"/>
    <property type="evidence" value="ECO:0007669"/>
    <property type="project" value="UniProtKB-UniRule"/>
</dbReference>
<feature type="binding site" evidence="7 10">
    <location>
        <position position="15"/>
    </location>
    <ligand>
        <name>Mn(2+)</name>
        <dbReference type="ChEBI" id="CHEBI:29035"/>
        <label>2</label>
    </ligand>
</feature>
<dbReference type="GO" id="GO:0006096">
    <property type="term" value="P:glycolytic process"/>
    <property type="evidence" value="ECO:0007669"/>
    <property type="project" value="UniProtKB-UniRule"/>
</dbReference>